<gene>
    <name evidence="3" type="ORF">L198_07037</name>
</gene>
<comment type="catalytic activity">
    <reaction evidence="1">
        <text>O-phospho-L-seryl-[protein] + H2O = L-seryl-[protein] + phosphate</text>
        <dbReference type="Rhea" id="RHEA:20629"/>
        <dbReference type="Rhea" id="RHEA-COMP:9863"/>
        <dbReference type="Rhea" id="RHEA-COMP:11604"/>
        <dbReference type="ChEBI" id="CHEBI:15377"/>
        <dbReference type="ChEBI" id="CHEBI:29999"/>
        <dbReference type="ChEBI" id="CHEBI:43474"/>
        <dbReference type="ChEBI" id="CHEBI:83421"/>
        <dbReference type="EC" id="3.1.3.16"/>
    </reaction>
</comment>
<dbReference type="Pfam" id="PF13672">
    <property type="entry name" value="PP2C_2"/>
    <property type="match status" value="1"/>
</dbReference>
<dbReference type="RefSeq" id="XP_019028973.1">
    <property type="nucleotide sequence ID" value="XM_019179055.1"/>
</dbReference>
<keyword evidence="4" id="KW-1185">Reference proteome</keyword>
<keyword evidence="1" id="KW-0479">Metal-binding</keyword>
<dbReference type="PROSITE" id="PS51746">
    <property type="entry name" value="PPM_2"/>
    <property type="match status" value="1"/>
</dbReference>
<sequence>MSLLASARHIAPAHRLAPLLSRANSTTVSPLYPHAPVYSYAMGLSYAAKYSPPFISTKQEIKPYGLDYKQDDVGEWVREMLDLNAGRGDIRASLEEIKEVRRKYGAGEDFFGLTSARGDLHLAVSDGVGGWSETLDASLFPQLLCYYYTKAARDFAMSSTGSVDPRSILKKAYEDALADDRANGGGATMVSARLDEDGQGVFSNLGDSGYMILRGDEIFEISKPQTHFFNCPKQLSKIPAEMRHEKIIHDTPDVADVKSFELKAGDTIALFTDGFSDNVPTSHIPSLSKLLNRILNDPANASLSPAERASERARLFADMLVGYGRSAMQRTGNETGVNGWKTPFEEEAGVKEPKWKWKGGKYDDITVVTAVVTEVD</sequence>
<evidence type="ECO:0000313" key="4">
    <source>
        <dbReference type="Proteomes" id="UP000094819"/>
    </source>
</evidence>
<keyword evidence="1" id="KW-0464">Manganese</keyword>
<protein>
    <recommendedName>
        <fullName evidence="1">Protein phosphatase</fullName>
        <ecNumber evidence="1">3.1.3.16</ecNumber>
    </recommendedName>
</protein>
<dbReference type="OrthoDB" id="60843at2759"/>
<keyword evidence="1" id="KW-0378">Hydrolase</keyword>
<proteinExistence type="inferred from homology"/>
<organism evidence="3 4">
    <name type="scientific">Cryptococcus wingfieldii CBS 7118</name>
    <dbReference type="NCBI Taxonomy" id="1295528"/>
    <lineage>
        <taxon>Eukaryota</taxon>
        <taxon>Fungi</taxon>
        <taxon>Dikarya</taxon>
        <taxon>Basidiomycota</taxon>
        <taxon>Agaricomycotina</taxon>
        <taxon>Tremellomycetes</taxon>
        <taxon>Tremellales</taxon>
        <taxon>Cryptococcaceae</taxon>
        <taxon>Cryptococcus</taxon>
    </lineage>
</organism>
<name>A0A1E3IFN6_9TREE</name>
<dbReference type="Gene3D" id="3.60.40.10">
    <property type="entry name" value="PPM-type phosphatase domain"/>
    <property type="match status" value="1"/>
</dbReference>
<evidence type="ECO:0000259" key="2">
    <source>
        <dbReference type="PROSITE" id="PS51746"/>
    </source>
</evidence>
<dbReference type="SMART" id="SM00331">
    <property type="entry name" value="PP2C_SIG"/>
    <property type="match status" value="1"/>
</dbReference>
<dbReference type="AlphaFoldDB" id="A0A1E3IFN6"/>
<dbReference type="InterPro" id="IPR036457">
    <property type="entry name" value="PPM-type-like_dom_sf"/>
</dbReference>
<dbReference type="SMART" id="SM00332">
    <property type="entry name" value="PP2Cc"/>
    <property type="match status" value="1"/>
</dbReference>
<evidence type="ECO:0000313" key="3">
    <source>
        <dbReference type="EMBL" id="ODN87413.1"/>
    </source>
</evidence>
<dbReference type="EMBL" id="AWGH01000028">
    <property type="protein sequence ID" value="ODN87413.1"/>
    <property type="molecule type" value="Genomic_DNA"/>
</dbReference>
<feature type="domain" description="PPM-type phosphatase" evidence="2">
    <location>
        <begin position="103"/>
        <end position="372"/>
    </location>
</feature>
<dbReference type="GeneID" id="30196248"/>
<keyword evidence="1" id="KW-0460">Magnesium</keyword>
<comment type="cofactor">
    <cofactor evidence="1">
        <name>Mn(2+)</name>
        <dbReference type="ChEBI" id="CHEBI:29035"/>
    </cofactor>
</comment>
<dbReference type="SUPFAM" id="SSF81606">
    <property type="entry name" value="PP2C-like"/>
    <property type="match status" value="1"/>
</dbReference>
<dbReference type="Proteomes" id="UP000094819">
    <property type="component" value="Unassembled WGS sequence"/>
</dbReference>
<accession>A0A1E3IFN6</accession>
<comment type="similarity">
    <text evidence="1">Belongs to the PP2C family.</text>
</comment>
<dbReference type="PANTHER" id="PTHR12320:SF1">
    <property type="entry name" value="PROTEIN PHOSPHATASE PTC7 HOMOLOG"/>
    <property type="match status" value="1"/>
</dbReference>
<dbReference type="EC" id="3.1.3.16" evidence="1"/>
<dbReference type="PANTHER" id="PTHR12320">
    <property type="entry name" value="PROTEIN PHOSPHATASE 2C"/>
    <property type="match status" value="1"/>
</dbReference>
<dbReference type="GO" id="GO:0046872">
    <property type="term" value="F:metal ion binding"/>
    <property type="evidence" value="ECO:0007669"/>
    <property type="project" value="UniProtKB-UniRule"/>
</dbReference>
<dbReference type="InterPro" id="IPR039123">
    <property type="entry name" value="PPTC7"/>
</dbReference>
<comment type="cofactor">
    <cofactor evidence="1">
        <name>Mg(2+)</name>
        <dbReference type="ChEBI" id="CHEBI:18420"/>
    </cofactor>
</comment>
<evidence type="ECO:0000256" key="1">
    <source>
        <dbReference type="RuleBase" id="RU366020"/>
    </source>
</evidence>
<dbReference type="InterPro" id="IPR001932">
    <property type="entry name" value="PPM-type_phosphatase-like_dom"/>
</dbReference>
<reference evidence="3 4" key="1">
    <citation type="submission" date="2016-06" db="EMBL/GenBank/DDBJ databases">
        <title>Evolution of pathogenesis and genome organization in the Tremellales.</title>
        <authorList>
            <person name="Cuomo C."/>
            <person name="Litvintseva A."/>
            <person name="Heitman J."/>
            <person name="Chen Y."/>
            <person name="Sun S."/>
            <person name="Springer D."/>
            <person name="Dromer F."/>
            <person name="Young S."/>
            <person name="Zeng Q."/>
            <person name="Chapman S."/>
            <person name="Gujja S."/>
            <person name="Saif S."/>
            <person name="Birren B."/>
        </authorList>
    </citation>
    <scope>NUCLEOTIDE SEQUENCE [LARGE SCALE GENOMIC DNA]</scope>
    <source>
        <strain evidence="3 4">CBS 7118</strain>
    </source>
</reference>
<dbReference type="GO" id="GO:0004722">
    <property type="term" value="F:protein serine/threonine phosphatase activity"/>
    <property type="evidence" value="ECO:0007669"/>
    <property type="project" value="UniProtKB-EC"/>
</dbReference>
<comment type="catalytic activity">
    <reaction evidence="1">
        <text>O-phospho-L-threonyl-[protein] + H2O = L-threonyl-[protein] + phosphate</text>
        <dbReference type="Rhea" id="RHEA:47004"/>
        <dbReference type="Rhea" id="RHEA-COMP:11060"/>
        <dbReference type="Rhea" id="RHEA-COMP:11605"/>
        <dbReference type="ChEBI" id="CHEBI:15377"/>
        <dbReference type="ChEBI" id="CHEBI:30013"/>
        <dbReference type="ChEBI" id="CHEBI:43474"/>
        <dbReference type="ChEBI" id="CHEBI:61977"/>
        <dbReference type="EC" id="3.1.3.16"/>
    </reaction>
</comment>
<comment type="caution">
    <text evidence="3">The sequence shown here is derived from an EMBL/GenBank/DDBJ whole genome shotgun (WGS) entry which is preliminary data.</text>
</comment>
<keyword evidence="1" id="KW-0904">Protein phosphatase</keyword>